<organism evidence="2 3">
    <name type="scientific">Candidatus Desulfacyla euxinica</name>
    <dbReference type="NCBI Taxonomy" id="2841693"/>
    <lineage>
        <taxon>Bacteria</taxon>
        <taxon>Deltaproteobacteria</taxon>
        <taxon>Candidatus Desulfacyla</taxon>
    </lineage>
</organism>
<gene>
    <name evidence="2" type="ORF">H8E19_12890</name>
</gene>
<evidence type="ECO:0000313" key="2">
    <source>
        <dbReference type="EMBL" id="MBC8178294.1"/>
    </source>
</evidence>
<dbReference type="CDD" id="cd06121">
    <property type="entry name" value="cupin_YML079wp"/>
    <property type="match status" value="1"/>
</dbReference>
<dbReference type="SUPFAM" id="SSF51182">
    <property type="entry name" value="RmlC-like cupins"/>
    <property type="match status" value="1"/>
</dbReference>
<dbReference type="PANTHER" id="PTHR33387">
    <property type="entry name" value="RMLC-LIKE JELLY ROLL FOLD PROTEIN"/>
    <property type="match status" value="1"/>
</dbReference>
<dbReference type="Gene3D" id="2.60.120.10">
    <property type="entry name" value="Jelly Rolls"/>
    <property type="match status" value="1"/>
</dbReference>
<dbReference type="InterPro" id="IPR014710">
    <property type="entry name" value="RmlC-like_jellyroll"/>
</dbReference>
<protein>
    <submittedName>
        <fullName evidence="2">Cupin domain-containing protein</fullName>
    </submittedName>
</protein>
<dbReference type="EMBL" id="JACNJD010000270">
    <property type="protein sequence ID" value="MBC8178294.1"/>
    <property type="molecule type" value="Genomic_DNA"/>
</dbReference>
<dbReference type="Proteomes" id="UP000650524">
    <property type="component" value="Unassembled WGS sequence"/>
</dbReference>
<name>A0A8J6N224_9DELT</name>
<dbReference type="Pfam" id="PF06172">
    <property type="entry name" value="Cupin_5"/>
    <property type="match status" value="1"/>
</dbReference>
<evidence type="ECO:0000313" key="3">
    <source>
        <dbReference type="Proteomes" id="UP000650524"/>
    </source>
</evidence>
<comment type="caution">
    <text evidence="2">The sequence shown here is derived from an EMBL/GenBank/DDBJ whole genome shotgun (WGS) entry which is preliminary data.</text>
</comment>
<reference evidence="2 3" key="1">
    <citation type="submission" date="2020-08" db="EMBL/GenBank/DDBJ databases">
        <title>Bridging the membrane lipid divide: bacteria of the FCB group superphylum have the potential to synthesize archaeal ether lipids.</title>
        <authorList>
            <person name="Villanueva L."/>
            <person name="Von Meijenfeldt F.A.B."/>
            <person name="Westbye A.B."/>
            <person name="Yadav S."/>
            <person name="Hopmans E.C."/>
            <person name="Dutilh B.E."/>
            <person name="Sinninghe Damste J.S."/>
        </authorList>
    </citation>
    <scope>NUCLEOTIDE SEQUENCE [LARGE SCALE GENOMIC DNA]</scope>
    <source>
        <strain evidence="2">NIOZ-UU27</strain>
    </source>
</reference>
<dbReference type="InterPro" id="IPR011051">
    <property type="entry name" value="RmlC_Cupin_sf"/>
</dbReference>
<dbReference type="InterPro" id="IPR009327">
    <property type="entry name" value="Cupin_DUF985"/>
</dbReference>
<dbReference type="InterPro" id="IPR039935">
    <property type="entry name" value="YML079W-like"/>
</dbReference>
<dbReference type="AlphaFoldDB" id="A0A8J6N224"/>
<evidence type="ECO:0000259" key="1">
    <source>
        <dbReference type="Pfam" id="PF06172"/>
    </source>
</evidence>
<dbReference type="PANTHER" id="PTHR33387:SF3">
    <property type="entry name" value="DUF985 DOMAIN-CONTAINING PROTEIN"/>
    <property type="match status" value="1"/>
</dbReference>
<feature type="domain" description="DUF985" evidence="1">
    <location>
        <begin position="5"/>
        <end position="146"/>
    </location>
</feature>
<sequence length="167" mass="19672">MNTAEYWINKLDLIRHPEGGYYKQTYKADELIPLDALPHRFTFGHSYSTCIYYLLNKTDFSAFHRISQDELWHFYYGSPITIHIIDPADNYYYSEKVGINPEKDEFPQSIVKAGYWFAAEVNDKNSFSLLGCTVSPGFEFEDFELADRKKLIKIYPQHKNLISKFTR</sequence>
<accession>A0A8J6N224</accession>
<proteinExistence type="predicted"/>